<evidence type="ECO:0000313" key="2">
    <source>
        <dbReference type="Proteomes" id="UP000546162"/>
    </source>
</evidence>
<evidence type="ECO:0008006" key="3">
    <source>
        <dbReference type="Google" id="ProtNLM"/>
    </source>
</evidence>
<protein>
    <recommendedName>
        <fullName evidence="3">Secreted protein</fullName>
    </recommendedName>
</protein>
<comment type="caution">
    <text evidence="1">The sequence shown here is derived from an EMBL/GenBank/DDBJ whole genome shotgun (WGS) entry which is preliminary data.</text>
</comment>
<gene>
    <name evidence="1" type="ORF">BJY16_004339</name>
</gene>
<keyword evidence="2" id="KW-1185">Reference proteome</keyword>
<proteinExistence type="predicted"/>
<evidence type="ECO:0000313" key="1">
    <source>
        <dbReference type="EMBL" id="MBB4740880.1"/>
    </source>
</evidence>
<organism evidence="1 2">
    <name type="scientific">Actinoplanes octamycinicus</name>
    <dbReference type="NCBI Taxonomy" id="135948"/>
    <lineage>
        <taxon>Bacteria</taxon>
        <taxon>Bacillati</taxon>
        <taxon>Actinomycetota</taxon>
        <taxon>Actinomycetes</taxon>
        <taxon>Micromonosporales</taxon>
        <taxon>Micromonosporaceae</taxon>
        <taxon>Actinoplanes</taxon>
    </lineage>
</organism>
<dbReference type="EMBL" id="JACHNB010000001">
    <property type="protein sequence ID" value="MBB4740880.1"/>
    <property type="molecule type" value="Genomic_DNA"/>
</dbReference>
<accession>A0A7W7M8J6</accession>
<dbReference type="RefSeq" id="WP_185041429.1">
    <property type="nucleotide sequence ID" value="NZ_BAABFG010000005.1"/>
</dbReference>
<sequence length="924" mass="98876">MTGSISAVSVARARRTRTEPLSWAAIDHLARHDDLPGLTLLLLATPEEERVALAPAVDAGIKSADPDRWWGRRGNPNPGYALAVIGCMPSAARAAAALGRRGMRLWTQGSPEFFLEIARSRQLPWLGDLGRRLADRIPARDPWAVDWRFITAVLREGGVEPPVTEGFVRGWLGELFDSPGRGQRRAPLVQRMREDPYLPLLLPAVFEIDRLGAVVAGGSWDETTNRWESAPRFPGVVAELVAEGTLARPAILDLTVDRLLRGGKPHDVRPFVLLHDALAPTVDELAGHAADYARLLPEAPGTVATLAQRSLRAVDEAGRLELETLLEASQPTLVRTEKTLVKAQLSWLERVARRQPDRAGEVLETVAAAFGHPALDVQERALTLIGKQAGRLDPATVGRLAEASAALAGDLPGRAAELFGTVAEAPAAIPQLPPAAPPAELPPPIATAGELAEELVALCHEETAVRWERVLAGLVSLYTVAGSAALATALQPVLDRYPSTFTENSWNRTSPGVYLGEAIRAALDTERPGVWRRMLAGIEGRQLLRVSQRTFDAVRTAWQGGVRGGPDAAFAPTPDGVLALRVAEVAVQLTRTLVPAVVATPTHVTGSLDPAVLLDRLRRAEAEGWQPWPVDFEQALLRLPRQADPAVVAGAAELTSPAGQQFAAWLAAGGLPDPVSTRWEQRPATVDQQYAPVARRAVAAVRPARDGGLRLERQLLTLEPRSFPQLWPDDFRRRGDVLAMVLPHHREVTAAWMLSELAALADQDQRDGAEVLPLLAECGGPVGPALAYGLAYSLGARHQESRLAAVDALVTLAARPEPFAPAVGAALADLCADGLVKLSRLVPALAEIHLAGASVALWELLTAALPPLLPTGQRGLPDLLELSTQVAGAVRARSAIPGLAEIAARPGTTRLVKEAKRLHSVLHP</sequence>
<reference evidence="1 2" key="1">
    <citation type="submission" date="2020-08" db="EMBL/GenBank/DDBJ databases">
        <title>Sequencing the genomes of 1000 actinobacteria strains.</title>
        <authorList>
            <person name="Klenk H.-P."/>
        </authorList>
    </citation>
    <scope>NUCLEOTIDE SEQUENCE [LARGE SCALE GENOMIC DNA]</scope>
    <source>
        <strain evidence="1 2">DSM 45809</strain>
    </source>
</reference>
<dbReference type="Proteomes" id="UP000546162">
    <property type="component" value="Unassembled WGS sequence"/>
</dbReference>
<dbReference type="AlphaFoldDB" id="A0A7W7M8J6"/>
<name>A0A7W7M8J6_9ACTN</name>